<dbReference type="CDD" id="cd03364">
    <property type="entry name" value="TOPRIM_DnaG_primases"/>
    <property type="match status" value="1"/>
</dbReference>
<feature type="domain" description="Toprim" evidence="14">
    <location>
        <begin position="247"/>
        <end position="328"/>
    </location>
</feature>
<keyword evidence="16" id="KW-1185">Reference proteome</keyword>
<keyword evidence="11 12" id="KW-0804">Transcription</keyword>
<evidence type="ECO:0000256" key="5">
    <source>
        <dbReference type="ARBA" id="ARBA00022705"/>
    </source>
</evidence>
<comment type="catalytic activity">
    <reaction evidence="12">
        <text>ssDNA + n NTP = ssDNA/pppN(pN)n-1 hybrid + (n-1) diphosphate.</text>
        <dbReference type="EC" id="2.7.7.101"/>
    </reaction>
</comment>
<dbReference type="InterPro" id="IPR013264">
    <property type="entry name" value="DNAG_N"/>
</dbReference>
<dbReference type="InterPro" id="IPR037068">
    <property type="entry name" value="DNA_primase_core_N_sf"/>
</dbReference>
<evidence type="ECO:0000256" key="1">
    <source>
        <dbReference type="ARBA" id="ARBA00022478"/>
    </source>
</evidence>
<keyword evidence="8 12" id="KW-0862">Zinc</keyword>
<keyword evidence="10 12" id="KW-0238">DNA-binding</keyword>
<comment type="cofactor">
    <cofactor evidence="12 13">
        <name>Zn(2+)</name>
        <dbReference type="ChEBI" id="CHEBI:29105"/>
    </cofactor>
    <text evidence="12 13">Binds 1 zinc ion per monomer.</text>
</comment>
<comment type="function">
    <text evidence="12 13">RNA polymerase that catalyzes the synthesis of short RNA molecules used as primers for DNA polymerase during DNA replication.</text>
</comment>
<keyword evidence="1 12" id="KW-0240">DNA-directed RNA polymerase</keyword>
<keyword evidence="5 12" id="KW-0235">DNA replication</keyword>
<dbReference type="SMART" id="SM00400">
    <property type="entry name" value="ZnF_CHCC"/>
    <property type="match status" value="1"/>
</dbReference>
<comment type="similarity">
    <text evidence="12 13">Belongs to the DnaG primase family.</text>
</comment>
<protein>
    <recommendedName>
        <fullName evidence="12 13">DNA primase</fullName>
        <ecNumber evidence="12">2.7.7.101</ecNumber>
    </recommendedName>
</protein>
<evidence type="ECO:0000256" key="2">
    <source>
        <dbReference type="ARBA" id="ARBA00022515"/>
    </source>
</evidence>
<dbReference type="HAMAP" id="MF_00974">
    <property type="entry name" value="DNA_primase_DnaG"/>
    <property type="match status" value="1"/>
</dbReference>
<dbReference type="NCBIfam" id="TIGR01391">
    <property type="entry name" value="dnaG"/>
    <property type="match status" value="1"/>
</dbReference>
<accession>A0ABY1JC42</accession>
<comment type="domain">
    <text evidence="12">Contains an N-terminal zinc-binding domain, a central core domain that contains the primase activity, and a C-terminal DnaB-binding domain.</text>
</comment>
<proteinExistence type="inferred from homology"/>
<reference evidence="15 16" key="1">
    <citation type="submission" date="2016-11" db="EMBL/GenBank/DDBJ databases">
        <authorList>
            <person name="Varghese N."/>
            <person name="Submissions S."/>
        </authorList>
    </citation>
    <scope>NUCLEOTIDE SEQUENCE [LARGE SCALE GENOMIC DNA]</scope>
    <source>
        <strain evidence="15 16">DSM 20664</strain>
    </source>
</reference>
<evidence type="ECO:0000313" key="15">
    <source>
        <dbReference type="EMBL" id="SIN64854.1"/>
    </source>
</evidence>
<name>A0ABY1JC42_9BACT</name>
<evidence type="ECO:0000256" key="4">
    <source>
        <dbReference type="ARBA" id="ARBA00022695"/>
    </source>
</evidence>
<dbReference type="Gene3D" id="3.90.580.10">
    <property type="entry name" value="Zinc finger, CHC2-type domain"/>
    <property type="match status" value="1"/>
</dbReference>
<dbReference type="EC" id="2.7.7.101" evidence="12"/>
<dbReference type="InterPro" id="IPR034151">
    <property type="entry name" value="TOPRIM_DnaG_bac"/>
</dbReference>
<keyword evidence="9" id="KW-0460">Magnesium</keyword>
<evidence type="ECO:0000256" key="3">
    <source>
        <dbReference type="ARBA" id="ARBA00022679"/>
    </source>
</evidence>
<comment type="subunit">
    <text evidence="12">Monomer. Interacts with DnaB.</text>
</comment>
<evidence type="ECO:0000313" key="16">
    <source>
        <dbReference type="Proteomes" id="UP000185093"/>
    </source>
</evidence>
<evidence type="ECO:0000256" key="9">
    <source>
        <dbReference type="ARBA" id="ARBA00022842"/>
    </source>
</evidence>
<evidence type="ECO:0000256" key="10">
    <source>
        <dbReference type="ARBA" id="ARBA00023125"/>
    </source>
</evidence>
<keyword evidence="7 12" id="KW-0863">Zinc-finger</keyword>
<evidence type="ECO:0000256" key="6">
    <source>
        <dbReference type="ARBA" id="ARBA00022723"/>
    </source>
</evidence>
<evidence type="ECO:0000259" key="14">
    <source>
        <dbReference type="PROSITE" id="PS50880"/>
    </source>
</evidence>
<evidence type="ECO:0000256" key="7">
    <source>
        <dbReference type="ARBA" id="ARBA00022771"/>
    </source>
</evidence>
<dbReference type="Gene3D" id="3.40.1360.10">
    <property type="match status" value="1"/>
</dbReference>
<dbReference type="PROSITE" id="PS50880">
    <property type="entry name" value="TOPRIM"/>
    <property type="match status" value="1"/>
</dbReference>
<keyword evidence="4 12" id="KW-0548">Nucleotidyltransferase</keyword>
<dbReference type="Pfam" id="PF13155">
    <property type="entry name" value="Toprim_2"/>
    <property type="match status" value="1"/>
</dbReference>
<dbReference type="PIRSF" id="PIRSF002811">
    <property type="entry name" value="DnaG"/>
    <property type="match status" value="1"/>
</dbReference>
<organism evidence="15 16">
    <name type="scientific">Acetomicrobium flavidum</name>
    <dbReference type="NCBI Taxonomy" id="49896"/>
    <lineage>
        <taxon>Bacteria</taxon>
        <taxon>Thermotogati</taxon>
        <taxon>Synergistota</taxon>
        <taxon>Synergistia</taxon>
        <taxon>Synergistales</taxon>
        <taxon>Acetomicrobiaceae</taxon>
        <taxon>Acetomicrobium</taxon>
    </lineage>
</organism>
<sequence length="581" mass="65296">MDKVQIDEIKRSINILDVIGDYVELHRAGKGYKALCPFHVEKTPSFYVMPDRQFYHCFGCGKGGDVISFVMDMEGLKFTEAVELLAKRAGIVIKSAPERGGHKSLTDVMEKALSIYRDCLEGASGEIARRYLIKRDLPKEWWSHFEIGWAPPAWDYLWRALSKAGIPAKAVIECGLVVEGSRGLYDRFRGRVIFPVRDVTGRLVGFGGRSLSGEGAKYINTPEGPLFHKGSCLYLLNLAKDAIRERGRAILVEGYMDAIRLHMAGFREAVASLGTALTEEQGKLLKRFTNSCYVCYDADSAGREASIRGMYILQALGLQVNIVSLPPDRDPDEFLQEKGGKAFEELLKKSLPLPLYHIKIREDLLNDLNLRKKVVEELIEGLSRIDLPDLAPFIPQIAAKLGMPRHALEDELLSARANVAKTRGEKKGKRGNPSVYINAEEQKKRMIDAEEAALFSLLWNDLTKRYNLNPEDVFPLISDDRLKTLIAALLNGEQPEELEERWLKSGDRFPLEALALGNAFCQQFDDRTEIWDVIVNALKVKAMKSRYNALYSKMLRGEATRDEIEEVQKIASVLKGGKMGI</sequence>
<dbReference type="SUPFAM" id="SSF57783">
    <property type="entry name" value="Zinc beta-ribbon"/>
    <property type="match status" value="1"/>
</dbReference>
<gene>
    <name evidence="12" type="primary">dnaG</name>
    <name evidence="15" type="ORF">SAMN05444368_0678</name>
</gene>
<dbReference type="Proteomes" id="UP000185093">
    <property type="component" value="Unassembled WGS sequence"/>
</dbReference>
<dbReference type="EMBL" id="FSQZ01000001">
    <property type="protein sequence ID" value="SIN64854.1"/>
    <property type="molecule type" value="Genomic_DNA"/>
</dbReference>
<comment type="caution">
    <text evidence="15">The sequence shown here is derived from an EMBL/GenBank/DDBJ whole genome shotgun (WGS) entry which is preliminary data.</text>
</comment>
<dbReference type="InterPro" id="IPR006295">
    <property type="entry name" value="DNA_primase_DnaG"/>
</dbReference>
<evidence type="ECO:0000256" key="11">
    <source>
        <dbReference type="ARBA" id="ARBA00023163"/>
    </source>
</evidence>
<dbReference type="InterPro" id="IPR030846">
    <property type="entry name" value="DnaG_bac"/>
</dbReference>
<dbReference type="SUPFAM" id="SSF56731">
    <property type="entry name" value="DNA primase core"/>
    <property type="match status" value="1"/>
</dbReference>
<keyword evidence="3 12" id="KW-0808">Transferase</keyword>
<evidence type="ECO:0000256" key="12">
    <source>
        <dbReference type="HAMAP-Rule" id="MF_00974"/>
    </source>
</evidence>
<evidence type="ECO:0000256" key="8">
    <source>
        <dbReference type="ARBA" id="ARBA00022833"/>
    </source>
</evidence>
<dbReference type="InterPro" id="IPR002694">
    <property type="entry name" value="Znf_CHC2"/>
</dbReference>
<dbReference type="PANTHER" id="PTHR30313">
    <property type="entry name" value="DNA PRIMASE"/>
    <property type="match status" value="1"/>
</dbReference>
<dbReference type="Pfam" id="PF08275">
    <property type="entry name" value="DNAG_N"/>
    <property type="match status" value="1"/>
</dbReference>
<keyword evidence="6 12" id="KW-0479">Metal-binding</keyword>
<feature type="zinc finger region" description="CHC2-type" evidence="12">
    <location>
        <begin position="36"/>
        <end position="60"/>
    </location>
</feature>
<dbReference type="InterPro" id="IPR006171">
    <property type="entry name" value="TOPRIM_dom"/>
</dbReference>
<dbReference type="InterPro" id="IPR050219">
    <property type="entry name" value="DnaG_primase"/>
</dbReference>
<dbReference type="Pfam" id="PF01807">
    <property type="entry name" value="Zn_ribbon_DnaG"/>
    <property type="match status" value="1"/>
</dbReference>
<evidence type="ECO:0000256" key="13">
    <source>
        <dbReference type="PIRNR" id="PIRNR002811"/>
    </source>
</evidence>
<keyword evidence="2 12" id="KW-0639">Primosome</keyword>
<dbReference type="SMART" id="SM00493">
    <property type="entry name" value="TOPRIM"/>
    <property type="match status" value="1"/>
</dbReference>
<dbReference type="InterPro" id="IPR036977">
    <property type="entry name" value="DNA_primase_Znf_CHC2"/>
</dbReference>
<dbReference type="PANTHER" id="PTHR30313:SF2">
    <property type="entry name" value="DNA PRIMASE"/>
    <property type="match status" value="1"/>
</dbReference>
<dbReference type="Gene3D" id="3.90.980.10">
    <property type="entry name" value="DNA primase, catalytic core, N-terminal domain"/>
    <property type="match status" value="1"/>
</dbReference>